<dbReference type="PANTHER" id="PTHR23259">
    <property type="entry name" value="RIDDLE"/>
    <property type="match status" value="1"/>
</dbReference>
<name>A0AAJ7S9M1_9HYME</name>
<dbReference type="Gene3D" id="2.10.25.10">
    <property type="entry name" value="Laminin"/>
    <property type="match status" value="1"/>
</dbReference>
<evidence type="ECO:0000256" key="2">
    <source>
        <dbReference type="ARBA" id="ARBA00007611"/>
    </source>
</evidence>
<keyword evidence="4" id="KW-0646">Protease inhibitor</keyword>
<keyword evidence="5" id="KW-0722">Serine protease inhibitor</keyword>
<feature type="domain" description="TIL" evidence="7">
    <location>
        <begin position="119"/>
        <end position="172"/>
    </location>
</feature>
<keyword evidence="3" id="KW-0964">Secreted</keyword>
<protein>
    <submittedName>
        <fullName evidence="9 10">Uncharacterized protein LOC113465022 isoform X1</fullName>
    </submittedName>
</protein>
<dbReference type="KEGG" id="ccal:113465022"/>
<evidence type="ECO:0000256" key="1">
    <source>
        <dbReference type="ARBA" id="ARBA00004613"/>
    </source>
</evidence>
<dbReference type="Proteomes" id="UP000694925">
    <property type="component" value="Unplaced"/>
</dbReference>
<proteinExistence type="inferred from homology"/>
<dbReference type="AlphaFoldDB" id="A0AAJ7S9M1"/>
<comment type="similarity">
    <text evidence="2">Belongs to the serine protease inhibitor-like (TIL domain-containing) family.</text>
</comment>
<dbReference type="InterPro" id="IPR036084">
    <property type="entry name" value="Ser_inhib-like_sf"/>
</dbReference>
<dbReference type="GeneID" id="113465022"/>
<evidence type="ECO:0000256" key="3">
    <source>
        <dbReference type="ARBA" id="ARBA00022525"/>
    </source>
</evidence>
<dbReference type="RefSeq" id="XP_026674037.1">
    <property type="nucleotide sequence ID" value="XM_026818236.1"/>
</dbReference>
<dbReference type="Pfam" id="PF01826">
    <property type="entry name" value="TIL"/>
    <property type="match status" value="1"/>
</dbReference>
<evidence type="ECO:0000256" key="4">
    <source>
        <dbReference type="ARBA" id="ARBA00022690"/>
    </source>
</evidence>
<keyword evidence="6" id="KW-1015">Disulfide bond</keyword>
<dbReference type="CDD" id="cd19941">
    <property type="entry name" value="TIL"/>
    <property type="match status" value="1"/>
</dbReference>
<dbReference type="InterPro" id="IPR051368">
    <property type="entry name" value="SerProtInhib-TIL_Domain"/>
</dbReference>
<dbReference type="GO" id="GO:0005576">
    <property type="term" value="C:extracellular region"/>
    <property type="evidence" value="ECO:0007669"/>
    <property type="project" value="UniProtKB-SubCell"/>
</dbReference>
<dbReference type="InterPro" id="IPR002919">
    <property type="entry name" value="TIL_dom"/>
</dbReference>
<evidence type="ECO:0000313" key="10">
    <source>
        <dbReference type="RefSeq" id="XP_026674037.1"/>
    </source>
</evidence>
<reference evidence="9 10" key="1">
    <citation type="submission" date="2025-04" db="UniProtKB">
        <authorList>
            <consortium name="RefSeq"/>
        </authorList>
    </citation>
    <scope>IDENTIFICATION</scope>
    <source>
        <tissue evidence="9 10">Whole body</tissue>
    </source>
</reference>
<organism evidence="8 11">
    <name type="scientific">Ceratina calcarata</name>
    <dbReference type="NCBI Taxonomy" id="156304"/>
    <lineage>
        <taxon>Eukaryota</taxon>
        <taxon>Metazoa</taxon>
        <taxon>Ecdysozoa</taxon>
        <taxon>Arthropoda</taxon>
        <taxon>Hexapoda</taxon>
        <taxon>Insecta</taxon>
        <taxon>Pterygota</taxon>
        <taxon>Neoptera</taxon>
        <taxon>Endopterygota</taxon>
        <taxon>Hymenoptera</taxon>
        <taxon>Apocrita</taxon>
        <taxon>Aculeata</taxon>
        <taxon>Apoidea</taxon>
        <taxon>Anthophila</taxon>
        <taxon>Apidae</taxon>
        <taxon>Ceratina</taxon>
        <taxon>Zadontomerus</taxon>
    </lineage>
</organism>
<gene>
    <name evidence="9 10 11" type="primary">LOC113465022</name>
</gene>
<dbReference type="RefSeq" id="XP_026674036.1">
    <property type="nucleotide sequence ID" value="XM_026818235.1"/>
</dbReference>
<dbReference type="PANTHER" id="PTHR23259:SF70">
    <property type="entry name" value="ACCESSORY GLAND PROTEIN ACP62F-RELATED"/>
    <property type="match status" value="1"/>
</dbReference>
<evidence type="ECO:0000259" key="7">
    <source>
        <dbReference type="Pfam" id="PF01826"/>
    </source>
</evidence>
<comment type="subcellular location">
    <subcellularLocation>
        <location evidence="1">Secreted</location>
    </subcellularLocation>
</comment>
<evidence type="ECO:0000256" key="5">
    <source>
        <dbReference type="ARBA" id="ARBA00022900"/>
    </source>
</evidence>
<evidence type="ECO:0000256" key="6">
    <source>
        <dbReference type="ARBA" id="ARBA00023157"/>
    </source>
</evidence>
<accession>A0AAJ7S9M1</accession>
<sequence length="172" mass="19685">MQRSFRSVRGIRQDLFGIRATILDSGQNCSYRFSMKSPRVDGLVGAPDVIGYSRGPTFKSMSFTIKHINSNRTVNADQSFYWYNRKDVSRHYHSRSSCRRLRLHSFSYFVVGSVTAQHCGPNEEFKNCSTMCEPTCDQPIQVCGHLCDPPKCQCMWKFFRNREGNCVPSAAC</sequence>
<dbReference type="RefSeq" id="XP_026674038.1">
    <property type="nucleotide sequence ID" value="XM_026818237.1"/>
</dbReference>
<evidence type="ECO:0000313" key="11">
    <source>
        <dbReference type="RefSeq" id="XP_026674038.1"/>
    </source>
</evidence>
<evidence type="ECO:0000313" key="8">
    <source>
        <dbReference type="Proteomes" id="UP000694925"/>
    </source>
</evidence>
<dbReference type="SUPFAM" id="SSF57567">
    <property type="entry name" value="Serine protease inhibitors"/>
    <property type="match status" value="1"/>
</dbReference>
<evidence type="ECO:0000313" key="9">
    <source>
        <dbReference type="RefSeq" id="XP_026674036.1"/>
    </source>
</evidence>
<dbReference type="GO" id="GO:0004867">
    <property type="term" value="F:serine-type endopeptidase inhibitor activity"/>
    <property type="evidence" value="ECO:0007669"/>
    <property type="project" value="UniProtKB-KW"/>
</dbReference>
<keyword evidence="8" id="KW-1185">Reference proteome</keyword>